<dbReference type="Gene3D" id="1.10.2080.10">
    <property type="entry name" value="Insect odorant-binding protein A10/Ejaculatory bulb-specific protein 3"/>
    <property type="match status" value="1"/>
</dbReference>
<evidence type="ECO:0000256" key="1">
    <source>
        <dbReference type="SAM" id="SignalP"/>
    </source>
</evidence>
<organism evidence="2 3">
    <name type="scientific">Danaus chrysippus</name>
    <name type="common">African queen</name>
    <dbReference type="NCBI Taxonomy" id="151541"/>
    <lineage>
        <taxon>Eukaryota</taxon>
        <taxon>Metazoa</taxon>
        <taxon>Ecdysozoa</taxon>
        <taxon>Arthropoda</taxon>
        <taxon>Hexapoda</taxon>
        <taxon>Insecta</taxon>
        <taxon>Pterygota</taxon>
        <taxon>Neoptera</taxon>
        <taxon>Endopterygota</taxon>
        <taxon>Lepidoptera</taxon>
        <taxon>Glossata</taxon>
        <taxon>Ditrysia</taxon>
        <taxon>Papilionoidea</taxon>
        <taxon>Nymphalidae</taxon>
        <taxon>Danainae</taxon>
        <taxon>Danaini</taxon>
        <taxon>Danaina</taxon>
        <taxon>Danaus</taxon>
        <taxon>Anosia</taxon>
    </lineage>
</organism>
<feature type="signal peptide" evidence="1">
    <location>
        <begin position="1"/>
        <end position="25"/>
    </location>
</feature>
<dbReference type="InterPro" id="IPR005055">
    <property type="entry name" value="A10/PebIII"/>
</dbReference>
<dbReference type="EMBL" id="CAKASE010000050">
    <property type="protein sequence ID" value="CAG9563927.1"/>
    <property type="molecule type" value="Genomic_DNA"/>
</dbReference>
<keyword evidence="3" id="KW-1185">Reference proteome</keyword>
<dbReference type="AlphaFoldDB" id="A0A8J2QN03"/>
<accession>A0A8J2QN03</accession>
<dbReference type="SUPFAM" id="SSF100910">
    <property type="entry name" value="Chemosensory protein Csp2"/>
    <property type="match status" value="1"/>
</dbReference>
<sequence>MYIFMTVTDTMKFLVILAFIALATTRPEDNYDRYENFDVDELVSNLRLLKFYGARFMGEGKCSPEGNF</sequence>
<gene>
    <name evidence="2" type="ORF">DCHRY22_LOCUS4994</name>
</gene>
<keyword evidence="1" id="KW-0732">Signal</keyword>
<dbReference type="InterPro" id="IPR036682">
    <property type="entry name" value="OS_D_A10/PebIII_sf"/>
</dbReference>
<reference evidence="2" key="1">
    <citation type="submission" date="2021-09" db="EMBL/GenBank/DDBJ databases">
        <authorList>
            <person name="Martin H S."/>
        </authorList>
    </citation>
    <scope>NUCLEOTIDE SEQUENCE</scope>
</reference>
<dbReference type="Proteomes" id="UP000789524">
    <property type="component" value="Unassembled WGS sequence"/>
</dbReference>
<name>A0A8J2QN03_9NEOP</name>
<dbReference type="Pfam" id="PF03392">
    <property type="entry name" value="OS-D"/>
    <property type="match status" value="1"/>
</dbReference>
<comment type="caution">
    <text evidence="2">The sequence shown here is derived from an EMBL/GenBank/DDBJ whole genome shotgun (WGS) entry which is preliminary data.</text>
</comment>
<proteinExistence type="predicted"/>
<evidence type="ECO:0000313" key="3">
    <source>
        <dbReference type="Proteomes" id="UP000789524"/>
    </source>
</evidence>
<evidence type="ECO:0000313" key="2">
    <source>
        <dbReference type="EMBL" id="CAG9563927.1"/>
    </source>
</evidence>
<feature type="chain" id="PRO_5035234479" evidence="1">
    <location>
        <begin position="26"/>
        <end position="68"/>
    </location>
</feature>
<protein>
    <submittedName>
        <fullName evidence="2">(African queen) hypothetical protein</fullName>
    </submittedName>
</protein>